<evidence type="ECO:0000256" key="9">
    <source>
        <dbReference type="ARBA" id="ARBA00048531"/>
    </source>
</evidence>
<comment type="caution">
    <text evidence="11">The sequence shown here is derived from an EMBL/GenBank/DDBJ whole genome shotgun (WGS) entry which is preliminary data.</text>
</comment>
<evidence type="ECO:0000256" key="6">
    <source>
        <dbReference type="ARBA" id="ARBA00022898"/>
    </source>
</evidence>
<dbReference type="GO" id="GO:0048472">
    <property type="term" value="F:threonine-phosphate decarboxylase activity"/>
    <property type="evidence" value="ECO:0007669"/>
    <property type="project" value="UniProtKB-EC"/>
</dbReference>
<evidence type="ECO:0000256" key="1">
    <source>
        <dbReference type="ARBA" id="ARBA00001933"/>
    </source>
</evidence>
<dbReference type="InterPro" id="IPR015422">
    <property type="entry name" value="PyrdxlP-dep_Trfase_small"/>
</dbReference>
<evidence type="ECO:0000256" key="2">
    <source>
        <dbReference type="ARBA" id="ARBA00003444"/>
    </source>
</evidence>
<dbReference type="EC" id="4.1.1.81" evidence="4"/>
<accession>A0ABW1IQU9</accession>
<comment type="catalytic activity">
    <reaction evidence="9">
        <text>O-phospho-L-threonine + H(+) = (R)-1-aminopropan-2-yl phosphate + CO2</text>
        <dbReference type="Rhea" id="RHEA:11492"/>
        <dbReference type="ChEBI" id="CHEBI:15378"/>
        <dbReference type="ChEBI" id="CHEBI:16526"/>
        <dbReference type="ChEBI" id="CHEBI:58563"/>
        <dbReference type="ChEBI" id="CHEBI:58675"/>
        <dbReference type="EC" id="4.1.1.81"/>
    </reaction>
</comment>
<dbReference type="SUPFAM" id="SSF53383">
    <property type="entry name" value="PLP-dependent transferases"/>
    <property type="match status" value="1"/>
</dbReference>
<dbReference type="RefSeq" id="WP_379894867.1">
    <property type="nucleotide sequence ID" value="NZ_CBCSCT010000040.1"/>
</dbReference>
<evidence type="ECO:0000256" key="5">
    <source>
        <dbReference type="ARBA" id="ARBA00022573"/>
    </source>
</evidence>
<protein>
    <recommendedName>
        <fullName evidence="4">threonine-phosphate decarboxylase</fullName>
        <ecNumber evidence="4">4.1.1.81</ecNumber>
    </recommendedName>
    <alternativeName>
        <fullName evidence="8">L-threonine-O-3-phosphate decarboxylase</fullName>
    </alternativeName>
</protein>
<keyword evidence="6" id="KW-0663">Pyridoxal phosphate</keyword>
<reference evidence="12" key="1">
    <citation type="journal article" date="2019" name="Int. J. Syst. Evol. Microbiol.">
        <title>The Global Catalogue of Microorganisms (GCM) 10K type strain sequencing project: providing services to taxonomists for standard genome sequencing and annotation.</title>
        <authorList>
            <consortium name="The Broad Institute Genomics Platform"/>
            <consortium name="The Broad Institute Genome Sequencing Center for Infectious Disease"/>
            <person name="Wu L."/>
            <person name="Ma J."/>
        </authorList>
    </citation>
    <scope>NUCLEOTIDE SEQUENCE [LARGE SCALE GENOMIC DNA]</scope>
    <source>
        <strain evidence="12">CCM 8749</strain>
    </source>
</reference>
<keyword evidence="5" id="KW-0169">Cobalamin biosynthesis</keyword>
<dbReference type="InterPro" id="IPR015421">
    <property type="entry name" value="PyrdxlP-dep_Trfase_major"/>
</dbReference>
<dbReference type="Gene3D" id="3.40.640.10">
    <property type="entry name" value="Type I PLP-dependent aspartate aminotransferase-like (Major domain)"/>
    <property type="match status" value="1"/>
</dbReference>
<evidence type="ECO:0000313" key="11">
    <source>
        <dbReference type="EMBL" id="MFC5987480.1"/>
    </source>
</evidence>
<dbReference type="NCBIfam" id="TIGR01140">
    <property type="entry name" value="L_thr_O3P_dcar"/>
    <property type="match status" value="1"/>
</dbReference>
<name>A0ABW1IQU9_9BACL</name>
<organism evidence="11 12">
    <name type="scientific">Marinicrinis lubricantis</name>
    <dbReference type="NCBI Taxonomy" id="2086470"/>
    <lineage>
        <taxon>Bacteria</taxon>
        <taxon>Bacillati</taxon>
        <taxon>Bacillota</taxon>
        <taxon>Bacilli</taxon>
        <taxon>Bacillales</taxon>
        <taxon>Paenibacillaceae</taxon>
    </lineage>
</organism>
<evidence type="ECO:0000256" key="7">
    <source>
        <dbReference type="ARBA" id="ARBA00023239"/>
    </source>
</evidence>
<evidence type="ECO:0000313" key="12">
    <source>
        <dbReference type="Proteomes" id="UP001596250"/>
    </source>
</evidence>
<feature type="domain" description="Aminotransferase class I/classII large" evidence="10">
    <location>
        <begin position="24"/>
        <end position="350"/>
    </location>
</feature>
<evidence type="ECO:0000259" key="10">
    <source>
        <dbReference type="Pfam" id="PF00155"/>
    </source>
</evidence>
<keyword evidence="12" id="KW-1185">Reference proteome</keyword>
<dbReference type="CDD" id="cd00609">
    <property type="entry name" value="AAT_like"/>
    <property type="match status" value="1"/>
</dbReference>
<dbReference type="PANTHER" id="PTHR42885:SF1">
    <property type="entry name" value="THREONINE-PHOSPHATE DECARBOXYLASE"/>
    <property type="match status" value="1"/>
</dbReference>
<keyword evidence="7 11" id="KW-0456">Lyase</keyword>
<dbReference type="Gene3D" id="3.90.1150.10">
    <property type="entry name" value="Aspartate Aminotransferase, domain 1"/>
    <property type="match status" value="1"/>
</dbReference>
<dbReference type="EMBL" id="JBHSQV010000163">
    <property type="protein sequence ID" value="MFC5987480.1"/>
    <property type="molecule type" value="Genomic_DNA"/>
</dbReference>
<proteinExistence type="predicted"/>
<dbReference type="PANTHER" id="PTHR42885">
    <property type="entry name" value="HISTIDINOL-PHOSPHATE AMINOTRANSFERASE-RELATED"/>
    <property type="match status" value="1"/>
</dbReference>
<comment type="pathway">
    <text evidence="3">Cofactor biosynthesis; adenosylcobalamin biosynthesis.</text>
</comment>
<gene>
    <name evidence="11" type="primary">cobD</name>
    <name evidence="11" type="ORF">ACFPXP_13825</name>
</gene>
<dbReference type="InterPro" id="IPR005860">
    <property type="entry name" value="CobD"/>
</dbReference>
<dbReference type="Proteomes" id="UP001596250">
    <property type="component" value="Unassembled WGS sequence"/>
</dbReference>
<comment type="function">
    <text evidence="2">Decarboxylates L-threonine-O-3-phosphate to yield (R)-1-amino-2-propanol O-2-phosphate, the precursor for the linkage between the nucleotide loop and the corrin ring in cobalamin.</text>
</comment>
<dbReference type="Pfam" id="PF00155">
    <property type="entry name" value="Aminotran_1_2"/>
    <property type="match status" value="1"/>
</dbReference>
<evidence type="ECO:0000256" key="3">
    <source>
        <dbReference type="ARBA" id="ARBA00004953"/>
    </source>
</evidence>
<evidence type="ECO:0000256" key="4">
    <source>
        <dbReference type="ARBA" id="ARBA00012285"/>
    </source>
</evidence>
<evidence type="ECO:0000256" key="8">
    <source>
        <dbReference type="ARBA" id="ARBA00029996"/>
    </source>
</evidence>
<dbReference type="InterPro" id="IPR015424">
    <property type="entry name" value="PyrdxlP-dep_Trfase"/>
</dbReference>
<comment type="cofactor">
    <cofactor evidence="1">
        <name>pyridoxal 5'-phosphate</name>
        <dbReference type="ChEBI" id="CHEBI:597326"/>
    </cofactor>
</comment>
<dbReference type="InterPro" id="IPR004839">
    <property type="entry name" value="Aminotransferase_I/II_large"/>
</dbReference>
<sequence length="365" mass="41276">MLEKYGHGGDLTTAEELYGRPTQKWLDFSANMNPLGPPESVQSVLERFGEHIGRYPDPRVRGLRQKIAEKYRIPVESIWVGNGAAECIDGIVKYLRPASAAVTSPAFTEYEDALHKVDAKVTHIPLRAEQDYRLIAEDLPPAGNMDLYMIGHPNNPTGRTVEARLIKNLLEQGETVVLDEAFIDFQPEEEELTFIRIAAQHPRCFVIRSMTKFYTIPGIRLGFAVSHPDHIAALMKQQIPWSVNGLAQMIGEEVLGDDGYAERTLLWLAEEREWFRRQLQETGLICYPSETNFLLLELPARSGWTAPLAQRWLARRGILIRDASLFYGLHERCLRTAIRLREENAVLVSALRDMLASEPEGGGEE</sequence>